<proteinExistence type="predicted"/>
<evidence type="ECO:0000313" key="1">
    <source>
        <dbReference type="EMBL" id="KAJ7536362.1"/>
    </source>
</evidence>
<keyword evidence="2" id="KW-1185">Reference proteome</keyword>
<dbReference type="EMBL" id="CM055103">
    <property type="protein sequence ID" value="KAJ7536362.1"/>
    <property type="molecule type" value="Genomic_DNA"/>
</dbReference>
<reference evidence="2" key="1">
    <citation type="journal article" date="2024" name="Proc. Natl. Acad. Sci. U.S.A.">
        <title>Extraordinary preservation of gene collinearity over three hundred million years revealed in homosporous lycophytes.</title>
        <authorList>
            <person name="Li C."/>
            <person name="Wickell D."/>
            <person name="Kuo L.Y."/>
            <person name="Chen X."/>
            <person name="Nie B."/>
            <person name="Liao X."/>
            <person name="Peng D."/>
            <person name="Ji J."/>
            <person name="Jenkins J."/>
            <person name="Williams M."/>
            <person name="Shu S."/>
            <person name="Plott C."/>
            <person name="Barry K."/>
            <person name="Rajasekar S."/>
            <person name="Grimwood J."/>
            <person name="Han X."/>
            <person name="Sun S."/>
            <person name="Hou Z."/>
            <person name="He W."/>
            <person name="Dai G."/>
            <person name="Sun C."/>
            <person name="Schmutz J."/>
            <person name="Leebens-Mack J.H."/>
            <person name="Li F.W."/>
            <person name="Wang L."/>
        </authorList>
    </citation>
    <scope>NUCLEOTIDE SEQUENCE [LARGE SCALE GENOMIC DNA]</scope>
    <source>
        <strain evidence="2">cv. PW_Plant_1</strain>
    </source>
</reference>
<evidence type="ECO:0000313" key="2">
    <source>
        <dbReference type="Proteomes" id="UP001162992"/>
    </source>
</evidence>
<comment type="caution">
    <text evidence="1">The sequence shown here is derived from an EMBL/GenBank/DDBJ whole genome shotgun (WGS) entry which is preliminary data.</text>
</comment>
<dbReference type="Proteomes" id="UP001162992">
    <property type="component" value="Chromosome 12"/>
</dbReference>
<gene>
    <name evidence="1" type="ORF">O6H91_12G066000</name>
</gene>
<name>A0ACC2C355_DIPCM</name>
<sequence length="1490" mass="164221">MSKHPSASHFHKGKTLNDKYLLGDEIGKGAYGRVYKGLDSENGDFVAIKQVSLENIPVEDLASIMQEIDLLKNLNHKNIVKYLGSFKTKTHLYILLEYVENGSLASIIKPNKFGAFPESLVAVYIAQVLEGLAYLHEQGVIHRDIKGANILTTKEGLVKLADFGVATKLTEADVNTHSVVGTPYWMAPEVIEMSGVSAASDIWSVGCTVIELLTCVPPYYDLQPMPALFRIVQDDHPPIPEHLSAGITDFMHQCFQKDAKRRPDAKTLLKHPWIQWNSRRALHNSFQQTAEGISNVPQDMSTMVERTIEGSSKDEQGSVLHASDISRENLIVKNAFSAMLDEDAEQHTFTVIHEAKVATSFHKSDKGGQVSSQDVQHKDKGGDSDQQDSGFLPPLYDSLVDGFSPMSGSEKDQNPTPLRSLQIAEPKPSLKGRPVEQEVPEYNRIVNGKGLVQPQRSRSLLTSGEEKRSELTGSLELTSHSAGRSDLRILEAELNGAFIPPQAGKSAILQELSRFSDTPADGNLDDLFEQTSERLNGLTKDEASGSVPMISQKSLMEHSSMLPDSKTNGLAAKLKAKMAQKRVEGETIVSAQKHGPDLFSAMINVVNDEEIDSNGLVFESKAEGRDYYAKQALEVTRLIGLLKPEESEEIVITACQKLISICRELPEQRTHLISQHGVMPILEMLELNNNRIVYAVLQLVNEIIRDNVEIQENACLVGLIPMVMNFSAPERSKEMRMQAAYFVQQLCTSRSPTLQMFVACRGLPVLVGFLEPDYAKYREMVHIAIDCMQKIFELQSATPKNDFCRIFAKNGALVRLVNTLHSLNEATRLAPAVMSNSATIATQSAAQRSRSGPLEQSRPFSGLLEHGKPRSGQLDPLRVRHGHIDQLRHPVGTFESSKLPSHHAYKSTMVQSEHSQRISGQLEPSRASQARSQQITAENVPAHYSYSRFDLSPTRHVDSDFGPQIDTDQSKPLLGNIETLKTFPDQVWQYEDKVHMPSGSSESHKSSYNLVQPVLTSIDSKNFSSKPMLVQHEISGHGHGSSESSLPLLHHAGAIRKTSGELDMLLSAFAEKDELGALELIQKLPPSKSGFNGNAAVHKLSSGPLLQVSGNLSSVGEGIPSSSGLVSQSASGLLSGSGILNGKPGSATSSGVLSRMISTLNAGVAGEYLSRVADLLLEFSRGDTVVKAFMCSLSLLIRLFTMLNKLEPPILVKILKCIKQLSMDPYTLELLQRAEAMKHLVPLLESHEGPYVSQIHNQVLHALYNLCKINKRRQEQAAECGIIPHLLQFITTSSPLKQFALPLLCDMAHASRYTREQLRAHNGLEVYLSLLGDEYWAVTALDSLAVCVAHDNEHRKVEQALLKRDAVQQLVSFFQVCSGPSFLHILEPFLKIITKSARLNTALAVSGLTPLLVGRLADQDAIARLNILKLIKAVYEHHPQPKQLIVEHDLPSKLQRLIEERRDGEHSGGQVLVKQMAITLLKALHINTVL</sequence>
<organism evidence="1 2">
    <name type="scientific">Diphasiastrum complanatum</name>
    <name type="common">Issler's clubmoss</name>
    <name type="synonym">Lycopodium complanatum</name>
    <dbReference type="NCBI Taxonomy" id="34168"/>
    <lineage>
        <taxon>Eukaryota</taxon>
        <taxon>Viridiplantae</taxon>
        <taxon>Streptophyta</taxon>
        <taxon>Embryophyta</taxon>
        <taxon>Tracheophyta</taxon>
        <taxon>Lycopodiopsida</taxon>
        <taxon>Lycopodiales</taxon>
        <taxon>Lycopodiaceae</taxon>
        <taxon>Lycopodioideae</taxon>
        <taxon>Diphasiastrum</taxon>
    </lineage>
</organism>
<accession>A0ACC2C355</accession>
<protein>
    <submittedName>
        <fullName evidence="1">Uncharacterized protein</fullName>
    </submittedName>
</protein>